<proteinExistence type="predicted"/>
<sequence>MTTSSPTPVVLIAPAMGIGARFYRPLVETFSERGWTAIALPRRGFELDHPPASRAHDWSYQDEIDEIARAVAAQRAAEPERPVLVLGHSLGGQMAVGHALNEPPADGLITIGTSLPYHRDFPFNGPHLVLMAGLIVPALTAAFGYLPKPAFGGPGAKTLMREWARMVLTARPPYPVRGSVTTPSLVISLDGDTYAPRDAVDAFVERLFTPSTSTRLHVTEQPTDHVGWVRSPGAVVDGVVAWWHRSLAPAPDVLPAGDAAAPSA</sequence>
<evidence type="ECO:0000259" key="1">
    <source>
        <dbReference type="Pfam" id="PF12146"/>
    </source>
</evidence>
<dbReference type="InterPro" id="IPR017208">
    <property type="entry name" value="UCP037442_abhydr"/>
</dbReference>
<accession>A0ABN1TP66</accession>
<evidence type="ECO:0000313" key="3">
    <source>
        <dbReference type="Proteomes" id="UP001501581"/>
    </source>
</evidence>
<dbReference type="SUPFAM" id="SSF53474">
    <property type="entry name" value="alpha/beta-Hydrolases"/>
    <property type="match status" value="1"/>
</dbReference>
<keyword evidence="2" id="KW-0378">Hydrolase</keyword>
<keyword evidence="3" id="KW-1185">Reference proteome</keyword>
<gene>
    <name evidence="2" type="ORF">GCM10009668_11210</name>
</gene>
<organism evidence="2 3">
    <name type="scientific">Nocardioides dubius</name>
    <dbReference type="NCBI Taxonomy" id="317019"/>
    <lineage>
        <taxon>Bacteria</taxon>
        <taxon>Bacillati</taxon>
        <taxon>Actinomycetota</taxon>
        <taxon>Actinomycetes</taxon>
        <taxon>Propionibacteriales</taxon>
        <taxon>Nocardioidaceae</taxon>
        <taxon>Nocardioides</taxon>
    </lineage>
</organism>
<dbReference type="PIRSF" id="PIRSF037442">
    <property type="entry name" value="UCP037442_abhydr"/>
    <property type="match status" value="1"/>
</dbReference>
<name>A0ABN1TP66_9ACTN</name>
<dbReference type="InterPro" id="IPR029058">
    <property type="entry name" value="AB_hydrolase_fold"/>
</dbReference>
<reference evidence="2 3" key="1">
    <citation type="journal article" date="2019" name="Int. J. Syst. Evol. Microbiol.">
        <title>The Global Catalogue of Microorganisms (GCM) 10K type strain sequencing project: providing services to taxonomists for standard genome sequencing and annotation.</title>
        <authorList>
            <consortium name="The Broad Institute Genomics Platform"/>
            <consortium name="The Broad Institute Genome Sequencing Center for Infectious Disease"/>
            <person name="Wu L."/>
            <person name="Ma J."/>
        </authorList>
    </citation>
    <scope>NUCLEOTIDE SEQUENCE [LARGE SCALE GENOMIC DNA]</scope>
    <source>
        <strain evidence="2 3">JCM 13008</strain>
    </source>
</reference>
<protein>
    <submittedName>
        <fullName evidence="2">Alpha/beta fold hydrolase</fullName>
    </submittedName>
</protein>
<dbReference type="Gene3D" id="3.40.50.1820">
    <property type="entry name" value="alpha/beta hydrolase"/>
    <property type="match status" value="1"/>
</dbReference>
<dbReference type="Pfam" id="PF12146">
    <property type="entry name" value="Hydrolase_4"/>
    <property type="match status" value="1"/>
</dbReference>
<dbReference type="Proteomes" id="UP001501581">
    <property type="component" value="Unassembled WGS sequence"/>
</dbReference>
<dbReference type="EMBL" id="BAAALG010000003">
    <property type="protein sequence ID" value="GAA1096374.1"/>
    <property type="molecule type" value="Genomic_DNA"/>
</dbReference>
<comment type="caution">
    <text evidence="2">The sequence shown here is derived from an EMBL/GenBank/DDBJ whole genome shotgun (WGS) entry which is preliminary data.</text>
</comment>
<evidence type="ECO:0000313" key="2">
    <source>
        <dbReference type="EMBL" id="GAA1096374.1"/>
    </source>
</evidence>
<feature type="domain" description="Serine aminopeptidase S33" evidence="1">
    <location>
        <begin position="5"/>
        <end position="138"/>
    </location>
</feature>
<dbReference type="GO" id="GO:0016787">
    <property type="term" value="F:hydrolase activity"/>
    <property type="evidence" value="ECO:0007669"/>
    <property type="project" value="UniProtKB-KW"/>
</dbReference>
<dbReference type="InterPro" id="IPR022742">
    <property type="entry name" value="Hydrolase_4"/>
</dbReference>